<evidence type="ECO:0000313" key="2">
    <source>
        <dbReference type="Proteomes" id="UP000007800"/>
    </source>
</evidence>
<protein>
    <submittedName>
        <fullName evidence="1">Uncharacterized protein</fullName>
    </submittedName>
</protein>
<dbReference type="Proteomes" id="UP000007800">
    <property type="component" value="Unassembled WGS sequence"/>
</dbReference>
<dbReference type="EMBL" id="GG671946">
    <property type="protein sequence ID" value="EER18063.1"/>
    <property type="molecule type" value="Genomic_DNA"/>
</dbReference>
<proteinExistence type="predicted"/>
<keyword evidence="2" id="KW-1185">Reference proteome</keyword>
<sequence>MATCDLLLDSKAGNTQVRTSHMMLMFTIRVVESQMDVLFGPEFSDRIESVRMLKDNPTDESGGGKQDY</sequence>
<reference evidence="1 2" key="1">
    <citation type="submission" date="2008-07" db="EMBL/GenBank/DDBJ databases">
        <authorList>
            <person name="El-Sayed N."/>
            <person name="Caler E."/>
            <person name="Inman J."/>
            <person name="Amedeo P."/>
            <person name="Hass B."/>
            <person name="Wortman J."/>
        </authorList>
    </citation>
    <scope>NUCLEOTIDE SEQUENCE [LARGE SCALE GENOMIC DNA]</scope>
    <source>
        <strain evidence="2">ATCC 50983 / TXsc</strain>
    </source>
</reference>
<evidence type="ECO:0000313" key="1">
    <source>
        <dbReference type="EMBL" id="EER18063.1"/>
    </source>
</evidence>
<dbReference type="AlphaFoldDB" id="C5KC32"/>
<organism evidence="2">
    <name type="scientific">Perkinsus marinus (strain ATCC 50983 / TXsc)</name>
    <dbReference type="NCBI Taxonomy" id="423536"/>
    <lineage>
        <taxon>Eukaryota</taxon>
        <taxon>Sar</taxon>
        <taxon>Alveolata</taxon>
        <taxon>Perkinsozoa</taxon>
        <taxon>Perkinsea</taxon>
        <taxon>Perkinsida</taxon>
        <taxon>Perkinsidae</taxon>
        <taxon>Perkinsus</taxon>
    </lineage>
</organism>
<name>C5KC32_PERM5</name>
<dbReference type="RefSeq" id="XP_002786267.1">
    <property type="nucleotide sequence ID" value="XM_002786221.1"/>
</dbReference>
<dbReference type="GeneID" id="9048453"/>
<dbReference type="InParanoid" id="C5KC32"/>
<accession>C5KC32</accession>
<gene>
    <name evidence="1" type="ORF">Pmar_PMAR019945</name>
</gene>